<name>A0A401H2S0_9APHY</name>
<accession>A0A401H2S0</accession>
<reference evidence="1 2" key="1">
    <citation type="journal article" date="2018" name="Sci. Rep.">
        <title>Genome sequence of the cauliflower mushroom Sparassis crispa (Hanabiratake) and its association with beneficial usage.</title>
        <authorList>
            <person name="Kiyama R."/>
            <person name="Furutani Y."/>
            <person name="Kawaguchi K."/>
            <person name="Nakanishi T."/>
        </authorList>
    </citation>
    <scope>NUCLEOTIDE SEQUENCE [LARGE SCALE GENOMIC DNA]</scope>
</reference>
<dbReference type="InParanoid" id="A0A401H2S0"/>
<dbReference type="GeneID" id="38785577"/>
<keyword evidence="2" id="KW-1185">Reference proteome</keyword>
<dbReference type="EMBL" id="BFAD01000014">
    <property type="protein sequence ID" value="GBE88660.1"/>
    <property type="molecule type" value="Genomic_DNA"/>
</dbReference>
<dbReference type="Proteomes" id="UP000287166">
    <property type="component" value="Unassembled WGS sequence"/>
</dbReference>
<comment type="caution">
    <text evidence="1">The sequence shown here is derived from an EMBL/GenBank/DDBJ whole genome shotgun (WGS) entry which is preliminary data.</text>
</comment>
<gene>
    <name evidence="1" type="ORF">SCP_1400650</name>
</gene>
<proteinExistence type="predicted"/>
<protein>
    <submittedName>
        <fullName evidence="1">Uncharacterized protein</fullName>
    </submittedName>
</protein>
<evidence type="ECO:0000313" key="2">
    <source>
        <dbReference type="Proteomes" id="UP000287166"/>
    </source>
</evidence>
<evidence type="ECO:0000313" key="1">
    <source>
        <dbReference type="EMBL" id="GBE88660.1"/>
    </source>
</evidence>
<dbReference type="RefSeq" id="XP_027619573.1">
    <property type="nucleotide sequence ID" value="XM_027763772.1"/>
</dbReference>
<sequence>MDSPDDYKFAVLSLSTDISDEHNEIQEVIRLLGSTLECFNQPNATSAPANYTRIVLEKVDRWGLSDSCGESLRRMHIHLGRAKDVWDML</sequence>
<organism evidence="1 2">
    <name type="scientific">Sparassis crispa</name>
    <dbReference type="NCBI Taxonomy" id="139825"/>
    <lineage>
        <taxon>Eukaryota</taxon>
        <taxon>Fungi</taxon>
        <taxon>Dikarya</taxon>
        <taxon>Basidiomycota</taxon>
        <taxon>Agaricomycotina</taxon>
        <taxon>Agaricomycetes</taxon>
        <taxon>Polyporales</taxon>
        <taxon>Sparassidaceae</taxon>
        <taxon>Sparassis</taxon>
    </lineage>
</organism>
<dbReference type="AlphaFoldDB" id="A0A401H2S0"/>